<dbReference type="CGD" id="CAL0000167886">
    <property type="gene designation" value="Cd36_29120"/>
</dbReference>
<evidence type="ECO:0000259" key="1">
    <source>
        <dbReference type="PROSITE" id="PS50878"/>
    </source>
</evidence>
<dbReference type="PROSITE" id="PS50878">
    <property type="entry name" value="RT_POL"/>
    <property type="match status" value="1"/>
</dbReference>
<name>B9WLI7_CANDC</name>
<dbReference type="SUPFAM" id="SSF56219">
    <property type="entry name" value="DNase I-like"/>
    <property type="match status" value="1"/>
</dbReference>
<dbReference type="InterPro" id="IPR000477">
    <property type="entry name" value="RT_dom"/>
</dbReference>
<dbReference type="InterPro" id="IPR036691">
    <property type="entry name" value="Endo/exonu/phosph_ase_sf"/>
</dbReference>
<reference evidence="3 4" key="1">
    <citation type="journal article" date="2009" name="Genome Res.">
        <title>Comparative genomics of the fungal pathogens Candida dubliniensis and Candida albicans.</title>
        <authorList>
            <person name="Jackson A.P."/>
            <person name="Gamble J.A."/>
            <person name="Yeomans T."/>
            <person name="Moran G.P."/>
            <person name="Saunders D."/>
            <person name="Harris D."/>
            <person name="Aslett M."/>
            <person name="Barrell J.F."/>
            <person name="Butler G."/>
            <person name="Citiulo F."/>
            <person name="Coleman D.C."/>
            <person name="de Groot P.W.J."/>
            <person name="Goodwin T.J."/>
            <person name="Quail M.A."/>
            <person name="McQuillan J."/>
            <person name="Munro C.A."/>
            <person name="Pain A."/>
            <person name="Poulter R.T."/>
            <person name="Rajandream M.A."/>
            <person name="Renauld H."/>
            <person name="Spiering M.J."/>
            <person name="Tivey A."/>
            <person name="Gow N.A.R."/>
            <person name="Barrell B."/>
            <person name="Sullivan D.J."/>
            <person name="Berriman M."/>
        </authorList>
    </citation>
    <scope>NUCLEOTIDE SEQUENCE [LARGE SCALE GENOMIC DNA]</scope>
    <source>
        <strain evidence="4">CD36 / ATCC MYA-646 / CBS 7987 / NCPF 3949 / NRRL Y-17841</strain>
    </source>
</reference>
<dbReference type="GO" id="GO:0003824">
    <property type="term" value="F:catalytic activity"/>
    <property type="evidence" value="ECO:0007669"/>
    <property type="project" value="InterPro"/>
</dbReference>
<dbReference type="Pfam" id="PF00078">
    <property type="entry name" value="RVT_1"/>
    <property type="match status" value="1"/>
</dbReference>
<dbReference type="Proteomes" id="UP000002605">
    <property type="component" value="Chromosome R"/>
</dbReference>
<feature type="domain" description="Reverse transcriptase" evidence="1">
    <location>
        <begin position="469"/>
        <end position="743"/>
    </location>
</feature>
<dbReference type="InterPro" id="IPR005135">
    <property type="entry name" value="Endo/exonuclease/phosphatase"/>
</dbReference>
<sequence length="1151" mass="134148">MRRNESYINSLTIGSKSIGSHQSADFKKLLDIFLKLIGEHSMIDIWFIQEVRFVSQEQFNYINKILKQHNAQLRMHHFEDLTGFLIHSPHAKLKFKINDNDNHQTTHFEGCISILDIKLITNEDITLINNYLHSGDMDAQMTLLNAFTKYIANLKKHNNHNIIYGSDFNHIMSLDDVQLPSNQNSYTFTKKESEIIQLMSRFHNKWKLQDAFQIFNNMRPTNFHSNKSVKKRLDRIYIDSRIRRKLKKYRLLTEFKQISTYKIIATSFQIQKESVLNVGNSRYRIPQWMSQDENIIKDPNNNEKGNLTPFSNWNGIINQIQEKVIFYEIYSKYIRPYTSNTEKVPDEQMLKFRFRPSINFSVITEMQTESGNIVQDTETMINLATKFYQDLFSSDDRQLESFNFVDQFDKKIDETVKVLLEKAFTEDNVYDHLLMINKKTAVGTDGISYQNLIELWPSLGESLIRAGNHILKYGTLPQQMSEVIITLIPKKSKTPIIENFRPISVLSCAVRLLSSVIEKQLNPVLAKVIEKTQTGFLKERSISNSIYLLDMVLTRYQTSKTADAESAGFINLDFRKAFDSVHHDFILKVLQQVGFGPKATNFLMAITAKQKAKVSINNIDGPCFPLKRGVRQGNPISPLIFILILETFLARLSKEIEGIGVVNEVSSVAYTAYADDVIIFFKNKNDQERIQQLLEDFGRESGLYLNNNKTEVCYFNDIPEISFLPYVSKKLQLEKLTYLGVPMKKADEEFDPWTSFVLNLNAQIRMTPISDLSYQLIMKLMNIFIFSKLYYRDLHSPISTTAVSSIITTVQQRLPLYFKLQRLQTPNHLGGFGLMNPNHQVKGRRGKQIYLLYTQEDDLIIKFMRTKIQDILDNITKDYHTMSTEPDKLMVYPWYYFGMGVSCHPSLQFRYLKERVYENLTKSEISWFEAWFQLVHYTGPPVETPIRIMSIEDYANLIIQPKTEIINLMSPNFEKQPLSEQTFHHTSRKLCPQAPIIPEGWGKHFDTIKSLTISDWTEFWKNMNKVQKQSVGSLQDYHLFILGYYSHYPFYPNYKKSEIHFCQLCNTGTDSIVHHIFECGETMELWSKHFNSQRTPQFIIGNKHLHKKDLHALNEYIKEVVQKVKRRRGSPILNHGEKENVDAGTNVLVQT</sequence>
<proteinExistence type="predicted"/>
<dbReference type="Pfam" id="PF03372">
    <property type="entry name" value="Exo_endo_phos"/>
    <property type="match status" value="1"/>
</dbReference>
<dbReference type="PANTHER" id="PTHR31635">
    <property type="entry name" value="REVERSE TRANSCRIPTASE DOMAIN-CONTAINING PROTEIN-RELATED"/>
    <property type="match status" value="1"/>
</dbReference>
<gene>
    <name evidence="2" type="ordered locus">Cd36_29120</name>
    <name evidence="3" type="ORF">CD36_29120</name>
</gene>
<accession>B9WLI7</accession>
<dbReference type="OrthoDB" id="4097129at2759"/>
<evidence type="ECO:0000313" key="3">
    <source>
        <dbReference type="EMBL" id="CAX39949.1"/>
    </source>
</evidence>
<keyword evidence="4" id="KW-1185">Reference proteome</keyword>
<dbReference type="eggNOG" id="KOG1075">
    <property type="taxonomic scope" value="Eukaryota"/>
</dbReference>
<dbReference type="InterPro" id="IPR043502">
    <property type="entry name" value="DNA/RNA_pol_sf"/>
</dbReference>
<dbReference type="PANTHER" id="PTHR31635:SF196">
    <property type="entry name" value="REVERSE TRANSCRIPTASE DOMAIN-CONTAINING PROTEIN-RELATED"/>
    <property type="match status" value="1"/>
</dbReference>
<dbReference type="SUPFAM" id="SSF56672">
    <property type="entry name" value="DNA/RNA polymerases"/>
    <property type="match status" value="1"/>
</dbReference>
<evidence type="ECO:0000313" key="2">
    <source>
        <dbReference type="CGD" id="CAL0000167886"/>
    </source>
</evidence>
<dbReference type="CDD" id="cd01650">
    <property type="entry name" value="RT_nLTR_like"/>
    <property type="match status" value="1"/>
</dbReference>
<dbReference type="AlphaFoldDB" id="B9WLI7"/>
<dbReference type="HOGENOM" id="CLU_008694_0_0_1"/>
<dbReference type="GeneID" id="8049951"/>
<evidence type="ECO:0000313" key="4">
    <source>
        <dbReference type="Proteomes" id="UP000002605"/>
    </source>
</evidence>
<organism evidence="3 4">
    <name type="scientific">Candida dubliniensis (strain CD36 / ATCC MYA-646 / CBS 7987 / NCPF 3949 / NRRL Y-17841)</name>
    <name type="common">Yeast</name>
    <dbReference type="NCBI Taxonomy" id="573826"/>
    <lineage>
        <taxon>Eukaryota</taxon>
        <taxon>Fungi</taxon>
        <taxon>Dikarya</taxon>
        <taxon>Ascomycota</taxon>
        <taxon>Saccharomycotina</taxon>
        <taxon>Pichiomycetes</taxon>
        <taxon>Debaryomycetaceae</taxon>
        <taxon>Candida/Lodderomyces clade</taxon>
        <taxon>Candida</taxon>
    </lineage>
</organism>
<dbReference type="EMBL" id="FM992695">
    <property type="protein sequence ID" value="CAX39949.1"/>
    <property type="molecule type" value="Genomic_DNA"/>
</dbReference>
<protein>
    <submittedName>
        <fullName evidence="3">Polyprotein of l1-like non-ltr retrotransposon zorro 3, putative</fullName>
    </submittedName>
</protein>
<dbReference type="RefSeq" id="XP_002421948.1">
    <property type="nucleotide sequence ID" value="XM_002421903.1"/>
</dbReference>
<dbReference type="KEGG" id="cdu:CD36_29120"/>
<dbReference type="Gene3D" id="3.60.10.10">
    <property type="entry name" value="Endonuclease/exonuclease/phosphatase"/>
    <property type="match status" value="1"/>
</dbReference>